<feature type="compositionally biased region" description="Basic residues" evidence="1">
    <location>
        <begin position="56"/>
        <end position="66"/>
    </location>
</feature>
<evidence type="ECO:0000313" key="4">
    <source>
        <dbReference type="WBParaSite" id="SVE_0213400.1"/>
    </source>
</evidence>
<accession>A0A0K0F022</accession>
<name>A0A0K0F022_STRVS</name>
<reference evidence="3" key="1">
    <citation type="submission" date="2014-07" db="EMBL/GenBank/DDBJ databases">
        <authorList>
            <person name="Martin A.A"/>
            <person name="De Silva N."/>
        </authorList>
    </citation>
    <scope>NUCLEOTIDE SEQUENCE</scope>
</reference>
<feature type="region of interest" description="Disordered" evidence="1">
    <location>
        <begin position="50"/>
        <end position="135"/>
    </location>
</feature>
<dbReference type="WBParaSite" id="SVE_0213400.1">
    <property type="protein sequence ID" value="SVE_0213400.1"/>
    <property type="gene ID" value="SVE_0213400"/>
</dbReference>
<evidence type="ECO:0000256" key="2">
    <source>
        <dbReference type="SAM" id="SignalP"/>
    </source>
</evidence>
<reference evidence="4" key="2">
    <citation type="submission" date="2015-08" db="UniProtKB">
        <authorList>
            <consortium name="WormBaseParasite"/>
        </authorList>
    </citation>
    <scope>IDENTIFICATION</scope>
</reference>
<evidence type="ECO:0000313" key="3">
    <source>
        <dbReference type="Proteomes" id="UP000035680"/>
    </source>
</evidence>
<evidence type="ECO:0000256" key="1">
    <source>
        <dbReference type="SAM" id="MobiDB-lite"/>
    </source>
</evidence>
<feature type="signal peptide" evidence="2">
    <location>
        <begin position="1"/>
        <end position="24"/>
    </location>
</feature>
<sequence>MVSFFTNTLLATVFFVFTTSHLNAEKPSDTLLSSLLKSNKNGELNILNIANDLSHKKDHKSAKPAIKKKDESKKEAGKKKPSLKKKANKKKPASKKGAGKKAAKKVKPAPKKPKTKGGAKTTAEPDVETTTEASK</sequence>
<keyword evidence="3" id="KW-1185">Reference proteome</keyword>
<proteinExistence type="predicted"/>
<dbReference type="AlphaFoldDB" id="A0A0K0F022"/>
<feature type="chain" id="PRO_5005328925" evidence="2">
    <location>
        <begin position="25"/>
        <end position="135"/>
    </location>
</feature>
<protein>
    <submittedName>
        <fullName evidence="4">Histone H1</fullName>
    </submittedName>
</protein>
<dbReference type="Proteomes" id="UP000035680">
    <property type="component" value="Unassembled WGS sequence"/>
</dbReference>
<feature type="compositionally biased region" description="Basic residues" evidence="1">
    <location>
        <begin position="76"/>
        <end position="117"/>
    </location>
</feature>
<organism evidence="3 4">
    <name type="scientific">Strongyloides venezuelensis</name>
    <name type="common">Threadworm</name>
    <dbReference type="NCBI Taxonomy" id="75913"/>
    <lineage>
        <taxon>Eukaryota</taxon>
        <taxon>Metazoa</taxon>
        <taxon>Ecdysozoa</taxon>
        <taxon>Nematoda</taxon>
        <taxon>Chromadorea</taxon>
        <taxon>Rhabditida</taxon>
        <taxon>Tylenchina</taxon>
        <taxon>Panagrolaimomorpha</taxon>
        <taxon>Strongyloidoidea</taxon>
        <taxon>Strongyloididae</taxon>
        <taxon>Strongyloides</taxon>
    </lineage>
</organism>
<keyword evidence="2" id="KW-0732">Signal</keyword>